<feature type="compositionally biased region" description="Basic and acidic residues" evidence="1">
    <location>
        <begin position="475"/>
        <end position="494"/>
    </location>
</feature>
<feature type="region of interest" description="Disordered" evidence="1">
    <location>
        <begin position="284"/>
        <end position="314"/>
    </location>
</feature>
<organism evidence="2 3">
    <name type="scientific">Cadophora malorum</name>
    <dbReference type="NCBI Taxonomy" id="108018"/>
    <lineage>
        <taxon>Eukaryota</taxon>
        <taxon>Fungi</taxon>
        <taxon>Dikarya</taxon>
        <taxon>Ascomycota</taxon>
        <taxon>Pezizomycotina</taxon>
        <taxon>Leotiomycetes</taxon>
        <taxon>Helotiales</taxon>
        <taxon>Ploettnerulaceae</taxon>
        <taxon>Cadophora</taxon>
    </lineage>
</organism>
<gene>
    <name evidence="2" type="ORF">IFR04_014611</name>
</gene>
<name>A0A8H7T4J8_9HELO</name>
<feature type="compositionally biased region" description="Pro residues" evidence="1">
    <location>
        <begin position="56"/>
        <end position="66"/>
    </location>
</feature>
<evidence type="ECO:0000256" key="1">
    <source>
        <dbReference type="SAM" id="MobiDB-lite"/>
    </source>
</evidence>
<feature type="region of interest" description="Disordered" evidence="1">
    <location>
        <begin position="52"/>
        <end position="226"/>
    </location>
</feature>
<comment type="caution">
    <text evidence="2">The sequence shown here is derived from an EMBL/GenBank/DDBJ whole genome shotgun (WGS) entry which is preliminary data.</text>
</comment>
<proteinExistence type="predicted"/>
<dbReference type="EMBL" id="JAFJYH010000394">
    <property type="protein sequence ID" value="KAG4412262.1"/>
    <property type="molecule type" value="Genomic_DNA"/>
</dbReference>
<sequence>MDTEEATGNQKEPGATIIMCEGPNCKKAAAPGKAPSTKHLCFMCDLIEKARFKSQLPPPKPKPVPRPIRKTKLYHVRPDDRPLVTNKRKRSLSGYASSTRAEVQRAPAPRASAGPTKTAVPGTVPRGPVRDQARKQKPEAAFDRRVSHNPSLPATLVPPGESPVVHTGPSHSIPSLESSESQKLYRNFLPVEDSPPHGSGMYQVNDDSNSRDDDLPTGQAASSPIPVAADMLQSPPVAPHFAEQLPPLEPTIIYPDMPSQDSPLAGADVDDEMLDAVAPARLSPARHSFPQPPSPLSNSSPHLSSPESPNFDDDIEQADTTAAIEPDLTAESSQESTLLEMITEFDESELDWCLQKQSQRDPFYEPNPTELLETQIWGIVDPRTVWPQRLSAAQKEQKIREIEARGGRKKNFGKILHPRLVQERSENGWDIHQSREKRDDEETTELTQGLAELFAVPVGLLGNCKPKSINGRLVMQEREREPEPRRPGRQKKEVPLGVFPVYGGQ</sequence>
<protein>
    <submittedName>
        <fullName evidence="2">Uncharacterized protein</fullName>
    </submittedName>
</protein>
<feature type="compositionally biased region" description="Basic and acidic residues" evidence="1">
    <location>
        <begin position="128"/>
        <end position="146"/>
    </location>
</feature>
<feature type="compositionally biased region" description="Low complexity" evidence="1">
    <location>
        <begin position="169"/>
        <end position="181"/>
    </location>
</feature>
<dbReference type="AlphaFoldDB" id="A0A8H7T4J8"/>
<dbReference type="OrthoDB" id="3550599at2759"/>
<reference evidence="2" key="1">
    <citation type="submission" date="2021-02" db="EMBL/GenBank/DDBJ databases">
        <title>Genome sequence Cadophora malorum strain M34.</title>
        <authorList>
            <person name="Stefanovic E."/>
            <person name="Vu D."/>
            <person name="Scully C."/>
            <person name="Dijksterhuis J."/>
            <person name="Roader J."/>
            <person name="Houbraken J."/>
        </authorList>
    </citation>
    <scope>NUCLEOTIDE SEQUENCE</scope>
    <source>
        <strain evidence="2">M34</strain>
    </source>
</reference>
<keyword evidence="3" id="KW-1185">Reference proteome</keyword>
<accession>A0A8H7T4J8</accession>
<evidence type="ECO:0000313" key="2">
    <source>
        <dbReference type="EMBL" id="KAG4412262.1"/>
    </source>
</evidence>
<dbReference type="Proteomes" id="UP000664132">
    <property type="component" value="Unassembled WGS sequence"/>
</dbReference>
<evidence type="ECO:0000313" key="3">
    <source>
        <dbReference type="Proteomes" id="UP000664132"/>
    </source>
</evidence>
<feature type="compositionally biased region" description="Low complexity" evidence="1">
    <location>
        <begin position="296"/>
        <end position="309"/>
    </location>
</feature>
<feature type="region of interest" description="Disordered" evidence="1">
    <location>
        <begin position="472"/>
        <end position="505"/>
    </location>
</feature>